<dbReference type="Proteomes" id="UP000321337">
    <property type="component" value="Unassembled WGS sequence"/>
</dbReference>
<organism evidence="1 2">
    <name type="scientific">Sulfuriferula plumbiphila</name>
    <dbReference type="NCBI Taxonomy" id="171865"/>
    <lineage>
        <taxon>Bacteria</taxon>
        <taxon>Pseudomonadati</taxon>
        <taxon>Pseudomonadota</taxon>
        <taxon>Betaproteobacteria</taxon>
        <taxon>Nitrosomonadales</taxon>
        <taxon>Sulfuricellaceae</taxon>
        <taxon>Sulfuriferula</taxon>
    </lineage>
</organism>
<comment type="caution">
    <text evidence="1">The sequence shown here is derived from an EMBL/GenBank/DDBJ whole genome shotgun (WGS) entry which is preliminary data.</text>
</comment>
<reference evidence="1 2" key="1">
    <citation type="submission" date="2019-07" db="EMBL/GenBank/DDBJ databases">
        <title>Whole genome shotgun sequence of Thiobacillus plumbophilus NBRC 107929.</title>
        <authorList>
            <person name="Hosoyama A."/>
            <person name="Uohara A."/>
            <person name="Ohji S."/>
            <person name="Ichikawa N."/>
        </authorList>
    </citation>
    <scope>NUCLEOTIDE SEQUENCE [LARGE SCALE GENOMIC DNA]</scope>
    <source>
        <strain evidence="1 2">NBRC 107929</strain>
    </source>
</reference>
<name>A0A512L5E1_9PROT</name>
<dbReference type="EMBL" id="BKAD01000008">
    <property type="protein sequence ID" value="GEP29705.1"/>
    <property type="molecule type" value="Genomic_DNA"/>
</dbReference>
<gene>
    <name evidence="1" type="ORF">TPL01_08430</name>
</gene>
<protein>
    <submittedName>
        <fullName evidence="1">Uncharacterized protein</fullName>
    </submittedName>
</protein>
<sequence>MQRCGVAIQFKQLWHGAQHSILAKRIGYGKTWRAGPAHQARGGHHPNEVAHAWIVDGLQQIRHHVIVPPDWRIIPDLIRNDALPSTPYNAAFAIS</sequence>
<dbReference type="AlphaFoldDB" id="A0A512L5E1"/>
<proteinExistence type="predicted"/>
<keyword evidence="2" id="KW-1185">Reference proteome</keyword>
<evidence type="ECO:0000313" key="2">
    <source>
        <dbReference type="Proteomes" id="UP000321337"/>
    </source>
</evidence>
<accession>A0A512L5E1</accession>
<evidence type="ECO:0000313" key="1">
    <source>
        <dbReference type="EMBL" id="GEP29705.1"/>
    </source>
</evidence>